<keyword evidence="1" id="KW-0819">tRNA processing</keyword>
<dbReference type="Gene3D" id="3.30.70.3250">
    <property type="entry name" value="Ribonuclease P, Pop5 subunit"/>
    <property type="match status" value="1"/>
</dbReference>
<evidence type="ECO:0000259" key="2">
    <source>
        <dbReference type="Pfam" id="PF20976"/>
    </source>
</evidence>
<dbReference type="RefSeq" id="XP_005104986.1">
    <property type="nucleotide sequence ID" value="XM_005104929.3"/>
</dbReference>
<dbReference type="PANTHER" id="PTHR15441:SF1">
    <property type="entry name" value="RIBONUCLEASE P PROTEIN SUBUNIT P14"/>
    <property type="match status" value="1"/>
</dbReference>
<keyword evidence="3" id="KW-1185">Reference proteome</keyword>
<reference evidence="4" key="1">
    <citation type="submission" date="2025-08" db="UniProtKB">
        <authorList>
            <consortium name="RefSeq"/>
        </authorList>
    </citation>
    <scope>IDENTIFICATION</scope>
</reference>
<dbReference type="Pfam" id="PF20976">
    <property type="entry name" value="Pop8"/>
    <property type="match status" value="1"/>
</dbReference>
<organism evidence="3 4">
    <name type="scientific">Aplysia californica</name>
    <name type="common">California sea hare</name>
    <dbReference type="NCBI Taxonomy" id="6500"/>
    <lineage>
        <taxon>Eukaryota</taxon>
        <taxon>Metazoa</taxon>
        <taxon>Spiralia</taxon>
        <taxon>Lophotrochozoa</taxon>
        <taxon>Mollusca</taxon>
        <taxon>Gastropoda</taxon>
        <taxon>Heterobranchia</taxon>
        <taxon>Euthyneura</taxon>
        <taxon>Tectipleura</taxon>
        <taxon>Aplysiida</taxon>
        <taxon>Aplysioidea</taxon>
        <taxon>Aplysiidae</taxon>
        <taxon>Aplysia</taxon>
    </lineage>
</organism>
<feature type="domain" description="Ribonucleases P/MRP subunit Pop8-like" evidence="2">
    <location>
        <begin position="22"/>
        <end position="95"/>
    </location>
</feature>
<dbReference type="InterPro" id="IPR049128">
    <property type="entry name" value="Pop8-like_dom"/>
</dbReference>
<accession>A0ABM0JZ68</accession>
<dbReference type="SUPFAM" id="SSF160350">
    <property type="entry name" value="Rnp2-like"/>
    <property type="match status" value="1"/>
</dbReference>
<evidence type="ECO:0000313" key="4">
    <source>
        <dbReference type="RefSeq" id="XP_005104986.1"/>
    </source>
</evidence>
<proteinExistence type="predicted"/>
<dbReference type="GeneID" id="101857585"/>
<evidence type="ECO:0000256" key="1">
    <source>
        <dbReference type="ARBA" id="ARBA00022694"/>
    </source>
</evidence>
<gene>
    <name evidence="4" type="primary">LOC101857585</name>
</gene>
<dbReference type="InterPro" id="IPR038085">
    <property type="entry name" value="Rnp2-like_sf"/>
</dbReference>
<evidence type="ECO:0000313" key="3">
    <source>
        <dbReference type="Proteomes" id="UP000694888"/>
    </source>
</evidence>
<protein>
    <submittedName>
        <fullName evidence="4">Ribonuclease P protein subunit p14</fullName>
    </submittedName>
</protein>
<dbReference type="Proteomes" id="UP000694888">
    <property type="component" value="Unplaced"/>
</dbReference>
<name>A0ABM0JZ68_APLCA</name>
<sequence length="126" mass="14152">MRMPEAMSTTSYRTISVNSQPYLYLRIQLTVEGEDADKITPVQFKFLIVQALKENMGEVGAATPVDVLKLLGQGIALLRMPNRNAERLWAALTLYGRTPSDKRCAFRVLQVSPFLMGLAFDSREGR</sequence>
<dbReference type="PANTHER" id="PTHR15441">
    <property type="entry name" value="RIBONUCLEASE P PROTEIN SUBUNIT P14"/>
    <property type="match status" value="1"/>
</dbReference>